<feature type="domain" description="Bacterial sugar transferase" evidence="3">
    <location>
        <begin position="23"/>
        <end position="209"/>
    </location>
</feature>
<dbReference type="AlphaFoldDB" id="A0AAW9JLN4"/>
<dbReference type="RefSeq" id="WP_322808376.1">
    <property type="nucleotide sequence ID" value="NZ_JAVBVO010000001.1"/>
</dbReference>
<comment type="caution">
    <text evidence="4">The sequence shown here is derived from an EMBL/GenBank/DDBJ whole genome shotgun (WGS) entry which is preliminary data.</text>
</comment>
<organism evidence="4 5">
    <name type="scientific">Carnobacterium maltaromaticum</name>
    <name type="common">Carnobacterium piscicola</name>
    <dbReference type="NCBI Taxonomy" id="2751"/>
    <lineage>
        <taxon>Bacteria</taxon>
        <taxon>Bacillati</taxon>
        <taxon>Bacillota</taxon>
        <taxon>Bacilli</taxon>
        <taxon>Lactobacillales</taxon>
        <taxon>Carnobacteriaceae</taxon>
        <taxon>Carnobacterium</taxon>
    </lineage>
</organism>
<keyword evidence="2" id="KW-1133">Transmembrane helix</keyword>
<evidence type="ECO:0000256" key="1">
    <source>
        <dbReference type="ARBA" id="ARBA00006464"/>
    </source>
</evidence>
<dbReference type="GO" id="GO:0016780">
    <property type="term" value="F:phosphotransferase activity, for other substituted phosphate groups"/>
    <property type="evidence" value="ECO:0007669"/>
    <property type="project" value="TreeGrafter"/>
</dbReference>
<dbReference type="PANTHER" id="PTHR30576:SF10">
    <property type="entry name" value="SLL5057 PROTEIN"/>
    <property type="match status" value="1"/>
</dbReference>
<comment type="similarity">
    <text evidence="1">Belongs to the bacterial sugar transferase family.</text>
</comment>
<dbReference type="PANTHER" id="PTHR30576">
    <property type="entry name" value="COLANIC BIOSYNTHESIS UDP-GLUCOSE LIPID CARRIER TRANSFERASE"/>
    <property type="match status" value="1"/>
</dbReference>
<name>A0AAW9JLN4_CARML</name>
<proteinExistence type="inferred from homology"/>
<sequence>MHMEVSNKNTLSWTKKRLLVIIRLTDIFLVLCGFVITAPILLFTSLCIKLEDPNGSIFFKQERIGLNGRKFHMYKFRSMASDAEKKLSDLQELNEMDGMMFKMKEDPRITKVGKIIRKISLDEFPQFLNILKGDMSLIGPRPPLVSEFENYTLYAKQRMQIKPGCTGLWQVSGRNQLSFNEMIELDLYYIKNLSIMLNIKIFLLTFKEFTHKGSGY</sequence>
<dbReference type="EMBL" id="JAVBVO010000001">
    <property type="protein sequence ID" value="MDZ5757445.1"/>
    <property type="molecule type" value="Genomic_DNA"/>
</dbReference>
<reference evidence="4" key="1">
    <citation type="submission" date="2023-08" db="EMBL/GenBank/DDBJ databases">
        <title>Genomic characterization of piscicolin 126 produced by Carnobacterium maltaromaticum CM22 strain isolated from salmon (Salmo salar).</title>
        <authorList>
            <person name="Gonzalez-Gragera E."/>
            <person name="Garcia-Lopez J.D."/>
            <person name="Teso-Perez C."/>
            <person name="Gimenez-Hernandez I."/>
            <person name="Peralta-Sanchez J.M."/>
            <person name="Valdivia E."/>
            <person name="Montalban-Lopez M."/>
            <person name="Martin-Platero A.M."/>
            <person name="Banos A."/>
            <person name="Martinez-Bueno M."/>
        </authorList>
    </citation>
    <scope>NUCLEOTIDE SEQUENCE</scope>
    <source>
        <strain evidence="4">CM22</strain>
    </source>
</reference>
<accession>A0AAW9JLN4</accession>
<gene>
    <name evidence="4" type="ORF">RAK27_02080</name>
</gene>
<dbReference type="InterPro" id="IPR003362">
    <property type="entry name" value="Bact_transf"/>
</dbReference>
<evidence type="ECO:0000313" key="4">
    <source>
        <dbReference type="EMBL" id="MDZ5757445.1"/>
    </source>
</evidence>
<evidence type="ECO:0000259" key="3">
    <source>
        <dbReference type="Pfam" id="PF02397"/>
    </source>
</evidence>
<keyword evidence="4" id="KW-0808">Transferase</keyword>
<evidence type="ECO:0000313" key="5">
    <source>
        <dbReference type="Proteomes" id="UP001290462"/>
    </source>
</evidence>
<dbReference type="Pfam" id="PF02397">
    <property type="entry name" value="Bac_transf"/>
    <property type="match status" value="1"/>
</dbReference>
<dbReference type="Proteomes" id="UP001290462">
    <property type="component" value="Unassembled WGS sequence"/>
</dbReference>
<protein>
    <submittedName>
        <fullName evidence="4">Sugar transferase</fullName>
        <ecNumber evidence="4">2.7.8.-</ecNumber>
    </submittedName>
</protein>
<keyword evidence="2" id="KW-0812">Transmembrane</keyword>
<dbReference type="EC" id="2.7.8.-" evidence="4"/>
<feature type="transmembrane region" description="Helical" evidence="2">
    <location>
        <begin position="20"/>
        <end position="43"/>
    </location>
</feature>
<keyword evidence="2" id="KW-0472">Membrane</keyword>
<evidence type="ECO:0000256" key="2">
    <source>
        <dbReference type="SAM" id="Phobius"/>
    </source>
</evidence>